<dbReference type="AlphaFoldDB" id="A0A1S6IUM4"/>
<protein>
    <recommendedName>
        <fullName evidence="4">Prepilin-type N-terminal cleavage/methylation domain-containing protein</fullName>
    </recommendedName>
</protein>
<dbReference type="OrthoDB" id="1786957at2"/>
<keyword evidence="1" id="KW-0472">Membrane</keyword>
<dbReference type="EMBL" id="CP019698">
    <property type="protein sequence ID" value="AQS58477.1"/>
    <property type="molecule type" value="Genomic_DNA"/>
</dbReference>
<dbReference type="Pfam" id="PF07963">
    <property type="entry name" value="N_methyl"/>
    <property type="match status" value="1"/>
</dbReference>
<dbReference type="InterPro" id="IPR045584">
    <property type="entry name" value="Pilin-like"/>
</dbReference>
<dbReference type="RefSeq" id="WP_077713432.1">
    <property type="nucleotide sequence ID" value="NZ_CP019698.1"/>
</dbReference>
<evidence type="ECO:0000313" key="3">
    <source>
        <dbReference type="Proteomes" id="UP000189464"/>
    </source>
</evidence>
<keyword evidence="1" id="KW-0812">Transmembrane</keyword>
<name>A0A1S6IUM4_9FIRM</name>
<evidence type="ECO:0000256" key="1">
    <source>
        <dbReference type="SAM" id="Phobius"/>
    </source>
</evidence>
<keyword evidence="3" id="KW-1185">Reference proteome</keyword>
<accession>A0A1S6IUM4</accession>
<dbReference type="STRING" id="1833852.B0537_04885"/>
<feature type="transmembrane region" description="Helical" evidence="1">
    <location>
        <begin position="20"/>
        <end position="40"/>
    </location>
</feature>
<proteinExistence type="predicted"/>
<dbReference type="Proteomes" id="UP000189464">
    <property type="component" value="Chromosome"/>
</dbReference>
<gene>
    <name evidence="2" type="ORF">B0537_04885</name>
</gene>
<dbReference type="NCBIfam" id="TIGR02532">
    <property type="entry name" value="IV_pilin_GFxxxE"/>
    <property type="match status" value="1"/>
</dbReference>
<reference evidence="2 3" key="1">
    <citation type="journal article" date="2016" name="Int. J. Syst. Evol. Microbiol.">
        <title>Desulfotomaculum ferrireducens sp. nov., a moderately thermophilic sulfate-reducing and dissimilatory Fe(III)-reducing bacterium isolated from compost.</title>
        <authorList>
            <person name="Yang G."/>
            <person name="Guo J."/>
            <person name="Zhuang L."/>
            <person name="Yuan Y."/>
            <person name="Zhou S."/>
        </authorList>
    </citation>
    <scope>NUCLEOTIDE SEQUENCE [LARGE SCALE GENOMIC DNA]</scope>
    <source>
        <strain evidence="2 3">GSS09</strain>
    </source>
</reference>
<evidence type="ECO:0008006" key="4">
    <source>
        <dbReference type="Google" id="ProtNLM"/>
    </source>
</evidence>
<evidence type="ECO:0000313" key="2">
    <source>
        <dbReference type="EMBL" id="AQS58477.1"/>
    </source>
</evidence>
<dbReference type="InterPro" id="IPR012902">
    <property type="entry name" value="N_methyl_site"/>
</dbReference>
<keyword evidence="1" id="KW-1133">Transmembrane helix</keyword>
<organism evidence="2 3">
    <name type="scientific">Desulforamulus ferrireducens</name>
    <dbReference type="NCBI Taxonomy" id="1833852"/>
    <lineage>
        <taxon>Bacteria</taxon>
        <taxon>Bacillati</taxon>
        <taxon>Bacillota</taxon>
        <taxon>Clostridia</taxon>
        <taxon>Eubacteriales</taxon>
        <taxon>Peptococcaceae</taxon>
        <taxon>Desulforamulus</taxon>
    </lineage>
</organism>
<dbReference type="SUPFAM" id="SSF54523">
    <property type="entry name" value="Pili subunits"/>
    <property type="match status" value="1"/>
</dbReference>
<sequence>MRIPKFLTKGDEANKGFTLLEMVVVIMILGIVTAVALPNYGRPLSDYRLYTAARQMQVEIRSLQQRSLSLNDTELANSMQFGTGITTYSITEVVRASPSSFQYKTKQIKLPDGISIISTSFNSNRLNISKNGTVNNGGTITLGNAVTGKRLYVIVATGSGRVRVSNALPK</sequence>
<dbReference type="PROSITE" id="PS00409">
    <property type="entry name" value="PROKAR_NTER_METHYL"/>
    <property type="match status" value="1"/>
</dbReference>
<dbReference type="Gene3D" id="3.30.700.10">
    <property type="entry name" value="Glycoprotein, Type 4 Pilin"/>
    <property type="match status" value="1"/>
</dbReference>
<dbReference type="KEGG" id="dfg:B0537_04885"/>